<feature type="region of interest" description="Disordered" evidence="1">
    <location>
        <begin position="144"/>
        <end position="211"/>
    </location>
</feature>
<feature type="compositionally biased region" description="Polar residues" evidence="1">
    <location>
        <begin position="181"/>
        <end position="192"/>
    </location>
</feature>
<name>A0A8H4QTB3_9AGAR</name>
<proteinExistence type="predicted"/>
<reference evidence="2 3" key="1">
    <citation type="submission" date="2019-12" db="EMBL/GenBank/DDBJ databases">
        <authorList>
            <person name="Floudas D."/>
            <person name="Bentzer J."/>
            <person name="Ahren D."/>
            <person name="Johansson T."/>
            <person name="Persson P."/>
            <person name="Tunlid A."/>
        </authorList>
    </citation>
    <scope>NUCLEOTIDE SEQUENCE [LARGE SCALE GENOMIC DNA]</scope>
    <source>
        <strain evidence="2 3">CBS 102.39</strain>
    </source>
</reference>
<gene>
    <name evidence="2" type="ORF">D9613_008299</name>
</gene>
<feature type="region of interest" description="Disordered" evidence="1">
    <location>
        <begin position="603"/>
        <end position="653"/>
    </location>
</feature>
<organism evidence="2 3">
    <name type="scientific">Agrocybe pediades</name>
    <dbReference type="NCBI Taxonomy" id="84607"/>
    <lineage>
        <taxon>Eukaryota</taxon>
        <taxon>Fungi</taxon>
        <taxon>Dikarya</taxon>
        <taxon>Basidiomycota</taxon>
        <taxon>Agaricomycotina</taxon>
        <taxon>Agaricomycetes</taxon>
        <taxon>Agaricomycetidae</taxon>
        <taxon>Agaricales</taxon>
        <taxon>Agaricineae</taxon>
        <taxon>Strophariaceae</taxon>
        <taxon>Agrocybe</taxon>
    </lineage>
</organism>
<accession>A0A8H4QTB3</accession>
<keyword evidence="3" id="KW-1185">Reference proteome</keyword>
<feature type="region of interest" description="Disordered" evidence="1">
    <location>
        <begin position="275"/>
        <end position="325"/>
    </location>
</feature>
<feature type="region of interest" description="Disordered" evidence="1">
    <location>
        <begin position="665"/>
        <end position="717"/>
    </location>
</feature>
<evidence type="ECO:0000313" key="3">
    <source>
        <dbReference type="Proteomes" id="UP000521872"/>
    </source>
</evidence>
<comment type="caution">
    <text evidence="2">The sequence shown here is derived from an EMBL/GenBank/DDBJ whole genome shotgun (WGS) entry which is preliminary data.</text>
</comment>
<feature type="compositionally biased region" description="Basic residues" evidence="1">
    <location>
        <begin position="288"/>
        <end position="297"/>
    </location>
</feature>
<feature type="compositionally biased region" description="Low complexity" evidence="1">
    <location>
        <begin position="300"/>
        <end position="315"/>
    </location>
</feature>
<feature type="region of interest" description="Disordered" evidence="1">
    <location>
        <begin position="337"/>
        <end position="505"/>
    </location>
</feature>
<feature type="region of interest" description="Disordered" evidence="1">
    <location>
        <begin position="542"/>
        <end position="591"/>
    </location>
</feature>
<feature type="compositionally biased region" description="Gly residues" evidence="1">
    <location>
        <begin position="275"/>
        <end position="287"/>
    </location>
</feature>
<protein>
    <submittedName>
        <fullName evidence="2">Uncharacterized protein</fullName>
    </submittedName>
</protein>
<feature type="compositionally biased region" description="Gly residues" evidence="1">
    <location>
        <begin position="361"/>
        <end position="373"/>
    </location>
</feature>
<feature type="compositionally biased region" description="Low complexity" evidence="1">
    <location>
        <begin position="488"/>
        <end position="503"/>
    </location>
</feature>
<feature type="compositionally biased region" description="Polar residues" evidence="1">
    <location>
        <begin position="464"/>
        <end position="487"/>
    </location>
</feature>
<sequence length="762" mass="81700">MHNLRISITFIIAATLHTEQIDLLLLVTNIAVQKVEGTLTDSLCRPDSSLTSLQVHTKSAVRSQEDDAMGRAIGYVQAGQDDEERKLRFGVKTIVQAPDLKNELWSCVFCPRFRWMLRLCSLCRCRRRWRTRARACTTTLLNDSESVLPPQPQPHPPPLAATGSSSSLPLHQSEAPPTSPIVGTTTSHSSESPIGAYIYDPDQDMSLSRSPSPIRYARPDWAGLFLSDTYLDLDLEEEITYAPGPSAYDSETSSGVSSRASSVDGFGLVAGGLGAGGLGGGGAGGGGGRRRRRRRNQQLRSYRNSYRPRSGRSSPPYIPYERPSSLVQVQVQPTVPVGAAVAEGKRDSKSKKKKKKARSYFGGGGGGGAGGSTPGTRASSPERKSRSRQPRRLAEAASTALEEVRNRGRGGSSSPKRKGKADGNSSSSNNLLVPGGGAGAGSQMEMEVLDISLPSLTRRETDGTIDTRSSVSDSQNASLNPSQVQIYTTTSTGNATSSARSSAKVGWAKVIGRKKSEIGDVSSSASGSAAQLNVEQEVSWTETWTTSQGGKPSKSTHRRVGSLGAREDDADPMVNPNADDEDETYKTPGITLSKIETTITSTVTVARPPSSSVSTPFSGFSITGISKNKDKDKKRRAMSMTTPSTGSTTDGFEDKPRLIVHKTYEGHEGGHDAGGWVNLRNADDDEDEEDELDEDGVRLRRGGKRSSGGARRASLDEGEVVVVTTKRVKREVDVDGELWDHEQETGMADVIQDLRSLKASRG</sequence>
<feature type="compositionally biased region" description="Acidic residues" evidence="1">
    <location>
        <begin position="683"/>
        <end position="694"/>
    </location>
</feature>
<feature type="compositionally biased region" description="Basic residues" evidence="1">
    <location>
        <begin position="348"/>
        <end position="358"/>
    </location>
</feature>
<evidence type="ECO:0000313" key="2">
    <source>
        <dbReference type="EMBL" id="KAF4616984.1"/>
    </source>
</evidence>
<dbReference type="Proteomes" id="UP000521872">
    <property type="component" value="Unassembled WGS sequence"/>
</dbReference>
<dbReference type="EMBL" id="JAACJL010000031">
    <property type="protein sequence ID" value="KAF4616984.1"/>
    <property type="molecule type" value="Genomic_DNA"/>
</dbReference>
<feature type="compositionally biased region" description="Low complexity" evidence="1">
    <location>
        <begin position="608"/>
        <end position="621"/>
    </location>
</feature>
<evidence type="ECO:0000256" key="1">
    <source>
        <dbReference type="SAM" id="MobiDB-lite"/>
    </source>
</evidence>
<feature type="compositionally biased region" description="Low complexity" evidence="1">
    <location>
        <begin position="638"/>
        <end position="649"/>
    </location>
</feature>
<dbReference type="AlphaFoldDB" id="A0A8H4QTB3"/>
<feature type="compositionally biased region" description="Pro residues" evidence="1">
    <location>
        <begin position="149"/>
        <end position="159"/>
    </location>
</feature>